<dbReference type="InterPro" id="IPR020449">
    <property type="entry name" value="Tscrpt_reg_AraC-type_HTH"/>
</dbReference>
<dbReference type="OrthoDB" id="2901226at2"/>
<evidence type="ECO:0000256" key="4">
    <source>
        <dbReference type="ARBA" id="ARBA00022729"/>
    </source>
</evidence>
<protein>
    <recommendedName>
        <fullName evidence="12">AraC family transcriptional regulator</fullName>
    </recommendedName>
</protein>
<dbReference type="RefSeq" id="WP_069479980.1">
    <property type="nucleotide sequence ID" value="NZ_KV766182.1"/>
</dbReference>
<dbReference type="Pfam" id="PF01497">
    <property type="entry name" value="Peripla_BP_2"/>
    <property type="match status" value="1"/>
</dbReference>
<dbReference type="AlphaFoldDB" id="A0A1E4R2M8"/>
<evidence type="ECO:0000259" key="9">
    <source>
        <dbReference type="PROSITE" id="PS50983"/>
    </source>
</evidence>
<dbReference type="InterPro" id="IPR018060">
    <property type="entry name" value="HTH_AraC"/>
</dbReference>
<dbReference type="GO" id="GO:0030288">
    <property type="term" value="C:outer membrane-bounded periplasmic space"/>
    <property type="evidence" value="ECO:0007669"/>
    <property type="project" value="TreeGrafter"/>
</dbReference>
<dbReference type="GO" id="GO:0005886">
    <property type="term" value="C:plasma membrane"/>
    <property type="evidence" value="ECO:0007669"/>
    <property type="project" value="UniProtKB-SubCell"/>
</dbReference>
<evidence type="ECO:0000259" key="8">
    <source>
        <dbReference type="PROSITE" id="PS01124"/>
    </source>
</evidence>
<evidence type="ECO:0000256" key="3">
    <source>
        <dbReference type="ARBA" id="ARBA00022448"/>
    </source>
</evidence>
<dbReference type="SUPFAM" id="SSF53807">
    <property type="entry name" value="Helical backbone' metal receptor"/>
    <property type="match status" value="1"/>
</dbReference>
<feature type="domain" description="Fe/B12 periplasmic-binding" evidence="9">
    <location>
        <begin position="368"/>
        <end position="628"/>
    </location>
</feature>
<keyword evidence="7" id="KW-0804">Transcription</keyword>
<dbReference type="InterPro" id="IPR018062">
    <property type="entry name" value="HTH_AraC-typ_CS"/>
</dbReference>
<evidence type="ECO:0000256" key="1">
    <source>
        <dbReference type="ARBA" id="ARBA00004193"/>
    </source>
</evidence>
<dbReference type="Proteomes" id="UP000094784">
    <property type="component" value="Unassembled WGS sequence"/>
</dbReference>
<keyword evidence="6" id="KW-0238">DNA-binding</keyword>
<dbReference type="InterPro" id="IPR009057">
    <property type="entry name" value="Homeodomain-like_sf"/>
</dbReference>
<name>A0A1E4R2M8_9BACI</name>
<dbReference type="Gene3D" id="1.10.10.60">
    <property type="entry name" value="Homeodomain-like"/>
    <property type="match status" value="2"/>
</dbReference>
<dbReference type="GO" id="GO:0003700">
    <property type="term" value="F:DNA-binding transcription factor activity"/>
    <property type="evidence" value="ECO:0007669"/>
    <property type="project" value="InterPro"/>
</dbReference>
<dbReference type="Pfam" id="PF12833">
    <property type="entry name" value="HTH_18"/>
    <property type="match status" value="1"/>
</dbReference>
<gene>
    <name evidence="10" type="ORF">BG258_01935</name>
</gene>
<evidence type="ECO:0008006" key="12">
    <source>
        <dbReference type="Google" id="ProtNLM"/>
    </source>
</evidence>
<keyword evidence="4" id="KW-0732">Signal</keyword>
<evidence type="ECO:0000256" key="7">
    <source>
        <dbReference type="ARBA" id="ARBA00023163"/>
    </source>
</evidence>
<dbReference type="SMART" id="SM00342">
    <property type="entry name" value="HTH_ARAC"/>
    <property type="match status" value="1"/>
</dbReference>
<dbReference type="EMBL" id="MECQ01000001">
    <property type="protein sequence ID" value="ODV54730.1"/>
    <property type="molecule type" value="Genomic_DNA"/>
</dbReference>
<keyword evidence="5" id="KW-0805">Transcription regulation</keyword>
<sequence length="640" mass="73523">MNYDAYMLLWQNAYVQMKHLDYINKSKVQVSKVLTNSSFLIITAGEAQIIIDEQPYYVQRFSIFHIGKSQCLQITAQHSVSYFLIRYEGDVIYKDAFMQHLQMQYQPFQINFSCVPANPIAIHNILQDMYSKWISGSIQEHFSVKASLYEFVYRVFQELVDGQGNPHEMDKAEVARLHIHQHLHQPLSIQSLADTLHISTRHLLRIFKARYGVGPQIYLQQLKIEQAQQYLVENQFGIKEIAISLGYEDEYYFSRAFKKATNMAPSNFRLKYTSYMSEMAITNENHFQYNENQLVQANRFENGENEIMMQKMIQHIKLPFFLSLFVLLAACNENSVSSKVDEQTTPDTIETRIVTDDIGREVEIPVRAKRVITDWYLGQILALDVVPVGGVTANLDYAAFLKQHYKDGEITNIGTDGKVSLEKILELKPDLIITWNPEDVGKYEKIAPTIVFAEDAHSSAIEEIKSMGSYLGRQKEAETFVNEFEDRIATAKEKINDVVPDGATFTIYEMFEKNATIVGNSSVSGGRALYQILGLKPQEKVQELYDAKEASGGRYEISYEVVGDFVADYNFMINFFKKDGKLPGTWTNLDVVKNNQIIELPSEYYFASDPLSGLHQAEELADKIVEFTKTQQKYISRYED</sequence>
<keyword evidence="3" id="KW-0813">Transport</keyword>
<reference evidence="10 11" key="1">
    <citation type="submission" date="2016-09" db="EMBL/GenBank/DDBJ databases">
        <title>Draft genome sequence of the soil isolate, Lysinibacillus fusiformis M5, a potential hypoxanthine producer.</title>
        <authorList>
            <person name="Gallegos-Monterrosa R."/>
            <person name="Maroti G."/>
            <person name="Balint B."/>
            <person name="Kovacs A.T."/>
        </authorList>
    </citation>
    <scope>NUCLEOTIDE SEQUENCE [LARGE SCALE GENOMIC DNA]</scope>
    <source>
        <strain evidence="10 11">M5</strain>
    </source>
</reference>
<dbReference type="GO" id="GO:0043565">
    <property type="term" value="F:sequence-specific DNA binding"/>
    <property type="evidence" value="ECO:0007669"/>
    <property type="project" value="InterPro"/>
</dbReference>
<dbReference type="SUPFAM" id="SSF46689">
    <property type="entry name" value="Homeodomain-like"/>
    <property type="match status" value="2"/>
</dbReference>
<evidence type="ECO:0000256" key="2">
    <source>
        <dbReference type="ARBA" id="ARBA00008814"/>
    </source>
</evidence>
<comment type="caution">
    <text evidence="10">The sequence shown here is derived from an EMBL/GenBank/DDBJ whole genome shotgun (WGS) entry which is preliminary data.</text>
</comment>
<comment type="subcellular location">
    <subcellularLocation>
        <location evidence="1">Cell membrane</location>
        <topology evidence="1">Lipid-anchor</topology>
    </subcellularLocation>
</comment>
<dbReference type="PROSITE" id="PS00041">
    <property type="entry name" value="HTH_ARAC_FAMILY_1"/>
    <property type="match status" value="1"/>
</dbReference>
<dbReference type="PROSITE" id="PS50983">
    <property type="entry name" value="FE_B12_PBP"/>
    <property type="match status" value="1"/>
</dbReference>
<evidence type="ECO:0000313" key="10">
    <source>
        <dbReference type="EMBL" id="ODV54730.1"/>
    </source>
</evidence>
<dbReference type="PROSITE" id="PS01124">
    <property type="entry name" value="HTH_ARAC_FAMILY_2"/>
    <property type="match status" value="1"/>
</dbReference>
<feature type="domain" description="HTH araC/xylS-type" evidence="8">
    <location>
        <begin position="173"/>
        <end position="271"/>
    </location>
</feature>
<organism evidence="10 11">
    <name type="scientific">Lysinibacillus fusiformis</name>
    <dbReference type="NCBI Taxonomy" id="28031"/>
    <lineage>
        <taxon>Bacteria</taxon>
        <taxon>Bacillati</taxon>
        <taxon>Bacillota</taxon>
        <taxon>Bacilli</taxon>
        <taxon>Bacillales</taxon>
        <taxon>Bacillaceae</taxon>
        <taxon>Lysinibacillus</taxon>
    </lineage>
</organism>
<dbReference type="InterPro" id="IPR051313">
    <property type="entry name" value="Bact_iron-sidero_bind"/>
</dbReference>
<dbReference type="GO" id="GO:1901678">
    <property type="term" value="P:iron coordination entity transport"/>
    <property type="evidence" value="ECO:0007669"/>
    <property type="project" value="UniProtKB-ARBA"/>
</dbReference>
<proteinExistence type="inferred from homology"/>
<evidence type="ECO:0000256" key="5">
    <source>
        <dbReference type="ARBA" id="ARBA00023015"/>
    </source>
</evidence>
<evidence type="ECO:0000313" key="11">
    <source>
        <dbReference type="Proteomes" id="UP000094784"/>
    </source>
</evidence>
<accession>A0A1E4R2M8</accession>
<dbReference type="PRINTS" id="PR00032">
    <property type="entry name" value="HTHARAC"/>
</dbReference>
<dbReference type="Gene3D" id="3.40.50.1980">
    <property type="entry name" value="Nitrogenase molybdenum iron protein domain"/>
    <property type="match status" value="2"/>
</dbReference>
<evidence type="ECO:0000256" key="6">
    <source>
        <dbReference type="ARBA" id="ARBA00023125"/>
    </source>
</evidence>
<comment type="similarity">
    <text evidence="2">Belongs to the bacterial solute-binding protein 8 family.</text>
</comment>
<dbReference type="InterPro" id="IPR002491">
    <property type="entry name" value="ABC_transptr_periplasmic_BD"/>
</dbReference>
<dbReference type="PANTHER" id="PTHR30532:SF29">
    <property type="entry name" value="FE(3+) DICITRATE-BINDING PERIPLASMIC PROTEIN"/>
    <property type="match status" value="1"/>
</dbReference>
<dbReference type="PANTHER" id="PTHR30532">
    <property type="entry name" value="IRON III DICITRATE-BINDING PERIPLASMIC PROTEIN"/>
    <property type="match status" value="1"/>
</dbReference>